<evidence type="ECO:0000313" key="1">
    <source>
        <dbReference type="EMBL" id="SVA91437.1"/>
    </source>
</evidence>
<reference evidence="1" key="1">
    <citation type="submission" date="2018-05" db="EMBL/GenBank/DDBJ databases">
        <authorList>
            <person name="Lanie J.A."/>
            <person name="Ng W.-L."/>
            <person name="Kazmierczak K.M."/>
            <person name="Andrzejewski T.M."/>
            <person name="Davidsen T.M."/>
            <person name="Wayne K.J."/>
            <person name="Tettelin H."/>
            <person name="Glass J.I."/>
            <person name="Rusch D."/>
            <person name="Podicherti R."/>
            <person name="Tsui H.-C.T."/>
            <person name="Winkler M.E."/>
        </authorList>
    </citation>
    <scope>NUCLEOTIDE SEQUENCE</scope>
</reference>
<dbReference type="Gene3D" id="3.50.30.50">
    <property type="entry name" value="Putative cyclase"/>
    <property type="match status" value="1"/>
</dbReference>
<organism evidence="1">
    <name type="scientific">marine metagenome</name>
    <dbReference type="NCBI Taxonomy" id="408172"/>
    <lineage>
        <taxon>unclassified sequences</taxon>
        <taxon>metagenomes</taxon>
        <taxon>ecological metagenomes</taxon>
    </lineage>
</organism>
<sequence length="221" mass="23791">AMFDADSDGAAEHVYYNGFKVASDDTGKGLYGKVAVVNLGIQHMAESCLQGRGVMIDLRTHCGDERRMVGYDEHMAIMKKDDVEVSAADLVCLHTGFADPIVAAATAPDLEPVGAVCTVLDENDRKLLNWISESGLTALISDNVAVEQSSSFAREMAESGPVLPLHEHCLFKVGVPLGELWHLSKLNVWLRENRRSRFFLTAPPLSVPGAVGSPATPVSTV</sequence>
<protein>
    <recommendedName>
        <fullName evidence="2">Cyclase</fullName>
    </recommendedName>
</protein>
<dbReference type="AlphaFoldDB" id="A0A381ZRM9"/>
<feature type="non-terminal residue" evidence="1">
    <location>
        <position position="1"/>
    </location>
</feature>
<dbReference type="EMBL" id="UINC01022233">
    <property type="protein sequence ID" value="SVA91437.1"/>
    <property type="molecule type" value="Genomic_DNA"/>
</dbReference>
<accession>A0A381ZRM9</accession>
<gene>
    <name evidence="1" type="ORF">METZ01_LOCUS144291</name>
</gene>
<proteinExistence type="predicted"/>
<dbReference type="GO" id="GO:0004061">
    <property type="term" value="F:arylformamidase activity"/>
    <property type="evidence" value="ECO:0007669"/>
    <property type="project" value="InterPro"/>
</dbReference>
<dbReference type="InterPro" id="IPR037175">
    <property type="entry name" value="KFase_sf"/>
</dbReference>
<name>A0A381ZRM9_9ZZZZ</name>
<dbReference type="GO" id="GO:0019441">
    <property type="term" value="P:L-tryptophan catabolic process to kynurenine"/>
    <property type="evidence" value="ECO:0007669"/>
    <property type="project" value="InterPro"/>
</dbReference>
<evidence type="ECO:0008006" key="2">
    <source>
        <dbReference type="Google" id="ProtNLM"/>
    </source>
</evidence>
<dbReference type="PANTHER" id="PTHR34861">
    <property type="match status" value="1"/>
</dbReference>
<dbReference type="SUPFAM" id="SSF102198">
    <property type="entry name" value="Putative cyclase"/>
    <property type="match status" value="1"/>
</dbReference>